<evidence type="ECO:0000256" key="1">
    <source>
        <dbReference type="SAM" id="MobiDB-lite"/>
    </source>
</evidence>
<reference evidence="2" key="1">
    <citation type="journal article" date="2020" name="Stud. Mycol.">
        <title>101 Dothideomycetes genomes: a test case for predicting lifestyles and emergence of pathogens.</title>
        <authorList>
            <person name="Haridas S."/>
            <person name="Albert R."/>
            <person name="Binder M."/>
            <person name="Bloem J."/>
            <person name="Labutti K."/>
            <person name="Salamov A."/>
            <person name="Andreopoulos B."/>
            <person name="Baker S."/>
            <person name="Barry K."/>
            <person name="Bills G."/>
            <person name="Bluhm B."/>
            <person name="Cannon C."/>
            <person name="Castanera R."/>
            <person name="Culley D."/>
            <person name="Daum C."/>
            <person name="Ezra D."/>
            <person name="Gonzalez J."/>
            <person name="Henrissat B."/>
            <person name="Kuo A."/>
            <person name="Liang C."/>
            <person name="Lipzen A."/>
            <person name="Lutzoni F."/>
            <person name="Magnuson J."/>
            <person name="Mondo S."/>
            <person name="Nolan M."/>
            <person name="Ohm R."/>
            <person name="Pangilinan J."/>
            <person name="Park H.-J."/>
            <person name="Ramirez L."/>
            <person name="Alfaro M."/>
            <person name="Sun H."/>
            <person name="Tritt A."/>
            <person name="Yoshinaga Y."/>
            <person name="Zwiers L.-H."/>
            <person name="Turgeon B."/>
            <person name="Goodwin S."/>
            <person name="Spatafora J."/>
            <person name="Crous P."/>
            <person name="Grigoriev I."/>
        </authorList>
    </citation>
    <scope>NUCLEOTIDE SEQUENCE</scope>
    <source>
        <strain evidence="2">CBS 125425</strain>
    </source>
</reference>
<comment type="caution">
    <text evidence="2">The sequence shown here is derived from an EMBL/GenBank/DDBJ whole genome shotgun (WGS) entry which is preliminary data.</text>
</comment>
<accession>A0A9P4UZV1</accession>
<evidence type="ECO:0000313" key="2">
    <source>
        <dbReference type="EMBL" id="KAF2730620.1"/>
    </source>
</evidence>
<feature type="region of interest" description="Disordered" evidence="1">
    <location>
        <begin position="139"/>
        <end position="176"/>
    </location>
</feature>
<dbReference type="EMBL" id="ML996213">
    <property type="protein sequence ID" value="KAF2730620.1"/>
    <property type="molecule type" value="Genomic_DNA"/>
</dbReference>
<name>A0A9P4UZV1_9PLEO</name>
<dbReference type="Proteomes" id="UP000799444">
    <property type="component" value="Unassembled WGS sequence"/>
</dbReference>
<sequence length="176" mass="20456">MDRASRARATYAEDYKTRACLTQRRVGSPHTLSVLTTTIQRCRLQSSPRKLALRRQRLRPRRRRELRDKDIESETELRLLQGRQRWQRQLLLSSPHLGRRPCRPIRRLQRLSQLFREGRTTAMESSSKFGSRTILGRFTTCRRPGQRRRRAAGPASSAATSHSPKSDEKPSCANVH</sequence>
<keyword evidence="3" id="KW-1185">Reference proteome</keyword>
<proteinExistence type="predicted"/>
<protein>
    <submittedName>
        <fullName evidence="2">Uncharacterized protein</fullName>
    </submittedName>
</protein>
<dbReference type="AlphaFoldDB" id="A0A9P4UZV1"/>
<evidence type="ECO:0000313" key="3">
    <source>
        <dbReference type="Proteomes" id="UP000799444"/>
    </source>
</evidence>
<gene>
    <name evidence="2" type="ORF">EJ04DRAFT_37135</name>
</gene>
<organism evidence="2 3">
    <name type="scientific">Polyplosphaeria fusca</name>
    <dbReference type="NCBI Taxonomy" id="682080"/>
    <lineage>
        <taxon>Eukaryota</taxon>
        <taxon>Fungi</taxon>
        <taxon>Dikarya</taxon>
        <taxon>Ascomycota</taxon>
        <taxon>Pezizomycotina</taxon>
        <taxon>Dothideomycetes</taxon>
        <taxon>Pleosporomycetidae</taxon>
        <taxon>Pleosporales</taxon>
        <taxon>Tetraplosphaeriaceae</taxon>
        <taxon>Polyplosphaeria</taxon>
    </lineage>
</organism>